<dbReference type="Proteomes" id="UP000272942">
    <property type="component" value="Unassembled WGS sequence"/>
</dbReference>
<evidence type="ECO:0000256" key="3">
    <source>
        <dbReference type="ARBA" id="ARBA00023239"/>
    </source>
</evidence>
<evidence type="ECO:0000313" key="8">
    <source>
        <dbReference type="WBParaSite" id="ECPE_0001321201-mRNA-1"/>
    </source>
</evidence>
<feature type="domain" description="Orotidine 5'-phosphate decarboxylase" evidence="5">
    <location>
        <begin position="194"/>
        <end position="258"/>
    </location>
</feature>
<name>A0A183B1T8_9TREM</name>
<dbReference type="CDD" id="cd06223">
    <property type="entry name" value="PRTases_typeI"/>
    <property type="match status" value="1"/>
</dbReference>
<evidence type="ECO:0000256" key="2">
    <source>
        <dbReference type="ARBA" id="ARBA00022975"/>
    </source>
</evidence>
<dbReference type="GO" id="GO:0004588">
    <property type="term" value="F:orotate phosphoribosyltransferase activity"/>
    <property type="evidence" value="ECO:0007669"/>
    <property type="project" value="TreeGrafter"/>
</dbReference>
<reference evidence="8" key="1">
    <citation type="submission" date="2016-06" db="UniProtKB">
        <authorList>
            <consortium name="WormBaseParasite"/>
        </authorList>
    </citation>
    <scope>IDENTIFICATION</scope>
</reference>
<keyword evidence="2" id="KW-0665">Pyrimidine biosynthesis</keyword>
<dbReference type="InterPro" id="IPR029057">
    <property type="entry name" value="PRTase-like"/>
</dbReference>
<dbReference type="PANTHER" id="PTHR19278:SF9">
    <property type="entry name" value="URIDINE 5'-MONOPHOSPHATE SYNTHASE"/>
    <property type="match status" value="1"/>
</dbReference>
<protein>
    <submittedName>
        <fullName evidence="8">Orotate phosphoribosyltransferase</fullName>
    </submittedName>
</protein>
<comment type="pathway">
    <text evidence="1">Pyrimidine metabolism; UMP biosynthesis via de novo pathway.</text>
</comment>
<sequence>MFISFEVVSIADALCHLCPAEPADPAELICGVPYSALPIATCMAIRENLPMVMCRKEAKSYGTKQMVEGTWKPGQHCLVVEDVITSGASLASVVELLRNEGMSVSRALVLVDRENGGADILRSKHKLSVTSLFTLTELVDILSTDGRISENERNSVVNFIRSTQIDPTPVAPQSISFCPRLKASLDQLIQSKSTQLCVAIDTTDPMYLLKLADKLGPKVCALKLHLDILQFDTGSPEQFVSQLRGLAVKHGFFIVEDRLVLSGDDGAHITKFKCCSQFLCGPSVLP</sequence>
<accession>A0A183B1T8</accession>
<dbReference type="InterPro" id="IPR013785">
    <property type="entry name" value="Aldolase_TIM"/>
</dbReference>
<dbReference type="Gene3D" id="3.20.20.70">
    <property type="entry name" value="Aldolase class I"/>
    <property type="match status" value="1"/>
</dbReference>
<evidence type="ECO:0000313" key="7">
    <source>
        <dbReference type="Proteomes" id="UP000272942"/>
    </source>
</evidence>
<dbReference type="AlphaFoldDB" id="A0A183B1T8"/>
<dbReference type="Pfam" id="PF00156">
    <property type="entry name" value="Pribosyltran"/>
    <property type="match status" value="1"/>
</dbReference>
<dbReference type="PANTHER" id="PTHR19278">
    <property type="entry name" value="OROTATE PHOSPHORIBOSYLTRANSFERASE"/>
    <property type="match status" value="1"/>
</dbReference>
<reference evidence="6 7" key="2">
    <citation type="submission" date="2018-11" db="EMBL/GenBank/DDBJ databases">
        <authorList>
            <consortium name="Pathogen Informatics"/>
        </authorList>
    </citation>
    <scope>NUCLEOTIDE SEQUENCE [LARGE SCALE GENOMIC DNA]</scope>
    <source>
        <strain evidence="6 7">Egypt</strain>
    </source>
</reference>
<dbReference type="SUPFAM" id="SSF51366">
    <property type="entry name" value="Ribulose-phoshate binding barrel"/>
    <property type="match status" value="1"/>
</dbReference>
<evidence type="ECO:0000256" key="1">
    <source>
        <dbReference type="ARBA" id="ARBA00004725"/>
    </source>
</evidence>
<dbReference type="OrthoDB" id="10263753at2759"/>
<dbReference type="InterPro" id="IPR011060">
    <property type="entry name" value="RibuloseP-bd_barrel"/>
</dbReference>
<dbReference type="InterPro" id="IPR001754">
    <property type="entry name" value="OMPdeCOase_dom"/>
</dbReference>
<keyword evidence="3" id="KW-0456">Lyase</keyword>
<dbReference type="GO" id="GO:0004590">
    <property type="term" value="F:orotidine-5'-phosphate decarboxylase activity"/>
    <property type="evidence" value="ECO:0007669"/>
    <property type="project" value="InterPro"/>
</dbReference>
<dbReference type="Gene3D" id="3.40.50.2020">
    <property type="match status" value="1"/>
</dbReference>
<proteinExistence type="predicted"/>
<dbReference type="InterPro" id="IPR000836">
    <property type="entry name" value="PRTase_dom"/>
</dbReference>
<gene>
    <name evidence="6" type="ORF">ECPE_LOCUS13173</name>
</gene>
<keyword evidence="7" id="KW-1185">Reference proteome</keyword>
<feature type="domain" description="Phosphoribosyltransferase" evidence="4">
    <location>
        <begin position="29"/>
        <end position="119"/>
    </location>
</feature>
<dbReference type="GO" id="GO:0006222">
    <property type="term" value="P:UMP biosynthetic process"/>
    <property type="evidence" value="ECO:0007669"/>
    <property type="project" value="TreeGrafter"/>
</dbReference>
<evidence type="ECO:0000313" key="6">
    <source>
        <dbReference type="EMBL" id="VDP90445.1"/>
    </source>
</evidence>
<evidence type="ECO:0000259" key="5">
    <source>
        <dbReference type="Pfam" id="PF00215"/>
    </source>
</evidence>
<organism evidence="8">
    <name type="scientific">Echinostoma caproni</name>
    <dbReference type="NCBI Taxonomy" id="27848"/>
    <lineage>
        <taxon>Eukaryota</taxon>
        <taxon>Metazoa</taxon>
        <taxon>Spiralia</taxon>
        <taxon>Lophotrochozoa</taxon>
        <taxon>Platyhelminthes</taxon>
        <taxon>Trematoda</taxon>
        <taxon>Digenea</taxon>
        <taxon>Plagiorchiida</taxon>
        <taxon>Echinostomata</taxon>
        <taxon>Echinostomatoidea</taxon>
        <taxon>Echinostomatidae</taxon>
        <taxon>Echinostoma</taxon>
    </lineage>
</organism>
<dbReference type="WBParaSite" id="ECPE_0001321201-mRNA-1">
    <property type="protein sequence ID" value="ECPE_0001321201-mRNA-1"/>
    <property type="gene ID" value="ECPE_0001321201"/>
</dbReference>
<dbReference type="Pfam" id="PF00215">
    <property type="entry name" value="OMPdecase"/>
    <property type="match status" value="1"/>
</dbReference>
<dbReference type="SUPFAM" id="SSF53271">
    <property type="entry name" value="PRTase-like"/>
    <property type="match status" value="1"/>
</dbReference>
<dbReference type="EMBL" id="UZAN01054488">
    <property type="protein sequence ID" value="VDP90445.1"/>
    <property type="molecule type" value="Genomic_DNA"/>
</dbReference>
<dbReference type="GO" id="GO:0006207">
    <property type="term" value="P:'de novo' pyrimidine nucleobase biosynthetic process"/>
    <property type="evidence" value="ECO:0007669"/>
    <property type="project" value="InterPro"/>
</dbReference>
<evidence type="ECO:0000259" key="4">
    <source>
        <dbReference type="Pfam" id="PF00156"/>
    </source>
</evidence>